<dbReference type="InterPro" id="IPR036397">
    <property type="entry name" value="RNaseH_sf"/>
</dbReference>
<dbReference type="EMBL" id="JABWUV010000003">
    <property type="protein sequence ID" value="KAF6369213.1"/>
    <property type="molecule type" value="Genomic_DNA"/>
</dbReference>
<evidence type="ECO:0000256" key="2">
    <source>
        <dbReference type="ARBA" id="ARBA00022695"/>
    </source>
</evidence>
<evidence type="ECO:0000256" key="1">
    <source>
        <dbReference type="ARBA" id="ARBA00022679"/>
    </source>
</evidence>
<dbReference type="InterPro" id="IPR012337">
    <property type="entry name" value="RNaseH-like_sf"/>
</dbReference>
<dbReference type="Gene3D" id="3.30.420.10">
    <property type="entry name" value="Ribonuclease H-like superfamily/Ribonuclease H"/>
    <property type="match status" value="1"/>
</dbReference>
<sequence length="123" mass="13757">MVGEAFCSYWIDTGCGFAFAACNTSTKTATYGLTECLIHHHGIPHSIASDQGTHFTIEVWQWAHAHKINWSYHFLYHCEVADLIEQWNGTLKTQLQCQLGNNTFLGQGAQEGCVCSESVFNIQ</sequence>
<organism evidence="7 8">
    <name type="scientific">Myotis myotis</name>
    <name type="common">Greater mouse-eared bat</name>
    <name type="synonym">Vespertilio myotis</name>
    <dbReference type="NCBI Taxonomy" id="51298"/>
    <lineage>
        <taxon>Eukaryota</taxon>
        <taxon>Metazoa</taxon>
        <taxon>Chordata</taxon>
        <taxon>Craniata</taxon>
        <taxon>Vertebrata</taxon>
        <taxon>Euteleostomi</taxon>
        <taxon>Mammalia</taxon>
        <taxon>Eutheria</taxon>
        <taxon>Laurasiatheria</taxon>
        <taxon>Chiroptera</taxon>
        <taxon>Yangochiroptera</taxon>
        <taxon>Vespertilionidae</taxon>
        <taxon>Myotis</taxon>
    </lineage>
</organism>
<keyword evidence="1" id="KW-0808">Transferase</keyword>
<keyword evidence="4" id="KW-0255">Endonuclease</keyword>
<dbReference type="Proteomes" id="UP000527355">
    <property type="component" value="Unassembled WGS sequence"/>
</dbReference>
<dbReference type="AlphaFoldDB" id="A0A7J7Z4L2"/>
<gene>
    <name evidence="7" type="ORF">mMyoMyo1_010595</name>
</gene>
<dbReference type="PANTHER" id="PTHR41694">
    <property type="entry name" value="ENDOGENOUS RETROVIRUS GROUP K MEMBER POL PROTEIN"/>
    <property type="match status" value="1"/>
</dbReference>
<comment type="caution">
    <text evidence="7">The sequence shown here is derived from an EMBL/GenBank/DDBJ whole genome shotgun (WGS) entry which is preliminary data.</text>
</comment>
<evidence type="ECO:0008006" key="9">
    <source>
        <dbReference type="Google" id="ProtNLM"/>
    </source>
</evidence>
<dbReference type="PANTHER" id="PTHR41694:SF3">
    <property type="entry name" value="RNA-DIRECTED DNA POLYMERASE-RELATED"/>
    <property type="match status" value="1"/>
</dbReference>
<keyword evidence="5" id="KW-0378">Hydrolase</keyword>
<dbReference type="SUPFAM" id="SSF53098">
    <property type="entry name" value="Ribonuclease H-like"/>
    <property type="match status" value="1"/>
</dbReference>
<evidence type="ECO:0000313" key="7">
    <source>
        <dbReference type="EMBL" id="KAF6369213.1"/>
    </source>
</evidence>
<evidence type="ECO:0000313" key="8">
    <source>
        <dbReference type="Proteomes" id="UP000527355"/>
    </source>
</evidence>
<keyword evidence="6" id="KW-0695">RNA-directed DNA polymerase</keyword>
<dbReference type="GO" id="GO:0035613">
    <property type="term" value="F:RNA stem-loop binding"/>
    <property type="evidence" value="ECO:0007669"/>
    <property type="project" value="TreeGrafter"/>
</dbReference>
<proteinExistence type="predicted"/>
<keyword evidence="3" id="KW-0540">Nuclease</keyword>
<evidence type="ECO:0000256" key="4">
    <source>
        <dbReference type="ARBA" id="ARBA00022759"/>
    </source>
</evidence>
<accession>A0A7J7Z4L2</accession>
<evidence type="ECO:0000256" key="5">
    <source>
        <dbReference type="ARBA" id="ARBA00022801"/>
    </source>
</evidence>
<dbReference type="GO" id="GO:0016787">
    <property type="term" value="F:hydrolase activity"/>
    <property type="evidence" value="ECO:0007669"/>
    <property type="project" value="UniProtKB-KW"/>
</dbReference>
<keyword evidence="2" id="KW-0548">Nucleotidyltransferase</keyword>
<protein>
    <recommendedName>
        <fullName evidence="9">Integrase catalytic domain-containing protein</fullName>
    </recommendedName>
</protein>
<dbReference type="GO" id="GO:0003964">
    <property type="term" value="F:RNA-directed DNA polymerase activity"/>
    <property type="evidence" value="ECO:0007669"/>
    <property type="project" value="UniProtKB-KW"/>
</dbReference>
<keyword evidence="8" id="KW-1185">Reference proteome</keyword>
<reference evidence="7 8" key="1">
    <citation type="journal article" date="2020" name="Nature">
        <title>Six reference-quality genomes reveal evolution of bat adaptations.</title>
        <authorList>
            <person name="Jebb D."/>
            <person name="Huang Z."/>
            <person name="Pippel M."/>
            <person name="Hughes G.M."/>
            <person name="Lavrichenko K."/>
            <person name="Devanna P."/>
            <person name="Winkler S."/>
            <person name="Jermiin L.S."/>
            <person name="Skirmuntt E.C."/>
            <person name="Katzourakis A."/>
            <person name="Burkitt-Gray L."/>
            <person name="Ray D.A."/>
            <person name="Sullivan K.A.M."/>
            <person name="Roscito J.G."/>
            <person name="Kirilenko B.M."/>
            <person name="Davalos L.M."/>
            <person name="Corthals A.P."/>
            <person name="Power M.L."/>
            <person name="Jones G."/>
            <person name="Ransome R.D."/>
            <person name="Dechmann D.K.N."/>
            <person name="Locatelli A.G."/>
            <person name="Puechmaille S.J."/>
            <person name="Fedrigo O."/>
            <person name="Jarvis E.D."/>
            <person name="Hiller M."/>
            <person name="Vernes S.C."/>
            <person name="Myers E.W."/>
            <person name="Teeling E.C."/>
        </authorList>
    </citation>
    <scope>NUCLEOTIDE SEQUENCE [LARGE SCALE GENOMIC DNA]</scope>
    <source>
        <strain evidence="7">MMyoMyo1</strain>
        <tissue evidence="7">Flight muscle</tissue>
    </source>
</reference>
<evidence type="ECO:0000256" key="3">
    <source>
        <dbReference type="ARBA" id="ARBA00022722"/>
    </source>
</evidence>
<dbReference type="GO" id="GO:0004519">
    <property type="term" value="F:endonuclease activity"/>
    <property type="evidence" value="ECO:0007669"/>
    <property type="project" value="UniProtKB-KW"/>
</dbReference>
<evidence type="ECO:0000256" key="6">
    <source>
        <dbReference type="ARBA" id="ARBA00022918"/>
    </source>
</evidence>
<name>A0A7J7Z4L2_MYOMY</name>